<dbReference type="Pfam" id="PF10418">
    <property type="entry name" value="DHODB_Fe-S_bind"/>
    <property type="match status" value="1"/>
</dbReference>
<evidence type="ECO:0000256" key="5">
    <source>
        <dbReference type="ARBA" id="ARBA00022723"/>
    </source>
</evidence>
<keyword evidence="9 12" id="KW-0411">Iron-sulfur</keyword>
<name>A0A450W927_9GAMM</name>
<gene>
    <name evidence="14" type="ORF">BECKLPF1236B_GA0070989_10496</name>
</gene>
<evidence type="ECO:0000256" key="3">
    <source>
        <dbReference type="ARBA" id="ARBA00022630"/>
    </source>
</evidence>
<evidence type="ECO:0000256" key="9">
    <source>
        <dbReference type="ARBA" id="ARBA00023014"/>
    </source>
</evidence>
<keyword evidence="3 11" id="KW-0285">Flavoprotein</keyword>
<dbReference type="GO" id="GO:0016491">
    <property type="term" value="F:oxidoreductase activity"/>
    <property type="evidence" value="ECO:0007669"/>
    <property type="project" value="UniProtKB-KW"/>
</dbReference>
<keyword evidence="4 12" id="KW-0001">2Fe-2S</keyword>
<dbReference type="GO" id="GO:0051537">
    <property type="term" value="F:2 iron, 2 sulfur cluster binding"/>
    <property type="evidence" value="ECO:0007669"/>
    <property type="project" value="UniProtKB-KW"/>
</dbReference>
<evidence type="ECO:0000256" key="12">
    <source>
        <dbReference type="PIRSR" id="PIRSR006816-2"/>
    </source>
</evidence>
<feature type="binding site" evidence="12">
    <location>
        <position position="253"/>
    </location>
    <ligand>
        <name>[2Fe-2S] cluster</name>
        <dbReference type="ChEBI" id="CHEBI:190135"/>
    </ligand>
</feature>
<proteinExistence type="inferred from homology"/>
<feature type="binding site" evidence="12">
    <location>
        <position position="261"/>
    </location>
    <ligand>
        <name>[2Fe-2S] cluster</name>
        <dbReference type="ChEBI" id="CHEBI:190135"/>
    </ligand>
</feature>
<reference evidence="14" key="1">
    <citation type="submission" date="2019-02" db="EMBL/GenBank/DDBJ databases">
        <authorList>
            <person name="Gruber-Vodicka R. H."/>
            <person name="Seah K. B. B."/>
        </authorList>
    </citation>
    <scope>NUCLEOTIDE SEQUENCE</scope>
    <source>
        <strain evidence="14">BECK_S313</strain>
    </source>
</reference>
<dbReference type="InterPro" id="IPR017927">
    <property type="entry name" value="FAD-bd_FR_type"/>
</dbReference>
<dbReference type="PIRSF" id="PIRSF006816">
    <property type="entry name" value="Cyc3_hyd_g"/>
    <property type="match status" value="1"/>
</dbReference>
<dbReference type="SUPFAM" id="SSF52343">
    <property type="entry name" value="Ferredoxin reductase-like, C-terminal NADP-linked domain"/>
    <property type="match status" value="1"/>
</dbReference>
<dbReference type="InterPro" id="IPR050353">
    <property type="entry name" value="PyrK_electron_transfer"/>
</dbReference>
<evidence type="ECO:0000256" key="4">
    <source>
        <dbReference type="ARBA" id="ARBA00022714"/>
    </source>
</evidence>
<evidence type="ECO:0000256" key="11">
    <source>
        <dbReference type="PIRSR" id="PIRSR006816-1"/>
    </source>
</evidence>
<dbReference type="InterPro" id="IPR019480">
    <property type="entry name" value="Dihydroorotate_DH_Fe-S-bd"/>
</dbReference>
<dbReference type="Gene3D" id="2.40.30.10">
    <property type="entry name" value="Translation factors"/>
    <property type="match status" value="1"/>
</dbReference>
<sequence length="304" mass="32910">MERPHHATLFVEEAGILSREAFEGDRIMLEIQAPRIAAAALPGTFLHVRCGPEFLLRRPLSLMDADPDSGRIAIFFKVVGKGTRLLAAKSVGEVINVIGPIGVSFRPEEDRPRALLLGGGLGMPPMMFLATRLRTQPSFEPLLLMGSEIPFPFEARPSRILIPGMPDGAIGAMPSMEDWGIPSRLASRQGYPGCFHGFVTDLARAWLTAQSSTARRETALYACGPEAMLRSVADLAYEYDLPCQVCLEEFMACGVGACAGCVVPLTTGKGPAMKRICVDGPVFDAREVFGRDPLARLRLGPMKP</sequence>
<evidence type="ECO:0000259" key="13">
    <source>
        <dbReference type="PROSITE" id="PS51384"/>
    </source>
</evidence>
<comment type="cofactor">
    <cofactor evidence="11">
        <name>FAD</name>
        <dbReference type="ChEBI" id="CHEBI:57692"/>
    </cofactor>
    <text evidence="11">Binds 1 FAD per subunit.</text>
</comment>
<feature type="binding site" evidence="11">
    <location>
        <begin position="82"/>
        <end position="83"/>
    </location>
    <ligand>
        <name>FAD</name>
        <dbReference type="ChEBI" id="CHEBI:57692"/>
    </ligand>
</feature>
<feature type="binding site" evidence="12">
    <location>
        <position position="258"/>
    </location>
    <ligand>
        <name>[2Fe-2S] cluster</name>
        <dbReference type="ChEBI" id="CHEBI:190135"/>
    </ligand>
</feature>
<organism evidence="14">
    <name type="scientific">Candidatus Kentrum sp. LPFa</name>
    <dbReference type="NCBI Taxonomy" id="2126335"/>
    <lineage>
        <taxon>Bacteria</taxon>
        <taxon>Pseudomonadati</taxon>
        <taxon>Pseudomonadota</taxon>
        <taxon>Gammaproteobacteria</taxon>
        <taxon>Candidatus Kentrum</taxon>
    </lineage>
</organism>
<dbReference type="AlphaFoldDB" id="A0A450W927"/>
<dbReference type="SUPFAM" id="SSF63380">
    <property type="entry name" value="Riboflavin synthase domain-like"/>
    <property type="match status" value="1"/>
</dbReference>
<evidence type="ECO:0000256" key="10">
    <source>
        <dbReference type="ARBA" id="ARBA00034078"/>
    </source>
</evidence>
<feature type="binding site" evidence="12">
    <location>
        <position position="277"/>
    </location>
    <ligand>
        <name>[2Fe-2S] cluster</name>
        <dbReference type="ChEBI" id="CHEBI:190135"/>
    </ligand>
</feature>
<evidence type="ECO:0000313" key="14">
    <source>
        <dbReference type="EMBL" id="VFK13566.1"/>
    </source>
</evidence>
<dbReference type="GO" id="GO:0006221">
    <property type="term" value="P:pyrimidine nucleotide biosynthetic process"/>
    <property type="evidence" value="ECO:0007669"/>
    <property type="project" value="InterPro"/>
</dbReference>
<dbReference type="InterPro" id="IPR037117">
    <property type="entry name" value="Dihydroorotate_DH_ele_sf"/>
</dbReference>
<dbReference type="GO" id="GO:0046872">
    <property type="term" value="F:metal ion binding"/>
    <property type="evidence" value="ECO:0007669"/>
    <property type="project" value="UniProtKB-KW"/>
</dbReference>
<protein>
    <submittedName>
        <fullName evidence="14">Dihydroorotate oxidase B, electron transfer subunit</fullName>
        <ecNumber evidence="14">1.3.3.1</ecNumber>
    </submittedName>
</protein>
<dbReference type="EMBL" id="CAADFK010000049">
    <property type="protein sequence ID" value="VFK13566.1"/>
    <property type="molecule type" value="Genomic_DNA"/>
</dbReference>
<feature type="binding site" evidence="11">
    <location>
        <begin position="58"/>
        <end position="61"/>
    </location>
    <ligand>
        <name>FAD</name>
        <dbReference type="ChEBI" id="CHEBI:57692"/>
    </ligand>
</feature>
<evidence type="ECO:0000256" key="1">
    <source>
        <dbReference type="ARBA" id="ARBA00006422"/>
    </source>
</evidence>
<dbReference type="PANTHER" id="PTHR43513">
    <property type="entry name" value="DIHYDROOROTATE DEHYDROGENASE B (NAD(+)), ELECTRON TRANSFER SUBUNIT"/>
    <property type="match status" value="1"/>
</dbReference>
<feature type="domain" description="FAD-binding FR-type" evidence="13">
    <location>
        <begin position="2"/>
        <end position="107"/>
    </location>
</feature>
<dbReference type="PANTHER" id="PTHR43513:SF3">
    <property type="entry name" value="DIHYDROOROTATE DEHYDROGENASE B (NAD(+)), ELECTRON TRANSFER SUBUNIT-RELATED"/>
    <property type="match status" value="1"/>
</dbReference>
<comment type="cofactor">
    <cofactor evidence="12">
        <name>[2Fe-2S] cluster</name>
        <dbReference type="ChEBI" id="CHEBI:190135"/>
    </cofactor>
    <text evidence="12">Binds 1 [2Fe-2S] cluster per subunit.</text>
</comment>
<keyword evidence="8 12" id="KW-0408">Iron</keyword>
<comment type="similarity">
    <text evidence="1">Belongs to the PyrK family.</text>
</comment>
<evidence type="ECO:0000256" key="8">
    <source>
        <dbReference type="ARBA" id="ARBA00023004"/>
    </source>
</evidence>
<keyword evidence="14" id="KW-0560">Oxidoreductase</keyword>
<dbReference type="InterPro" id="IPR039261">
    <property type="entry name" value="FNR_nucleotide-bd"/>
</dbReference>
<dbReference type="EC" id="1.3.3.1" evidence="14"/>
<evidence type="ECO:0000256" key="2">
    <source>
        <dbReference type="ARBA" id="ARBA00022448"/>
    </source>
</evidence>
<dbReference type="Gene3D" id="2.10.240.10">
    <property type="entry name" value="Dihydroorotate dehydrogenase, electron transfer subunit"/>
    <property type="match status" value="1"/>
</dbReference>
<dbReference type="InterPro" id="IPR017938">
    <property type="entry name" value="Riboflavin_synthase-like_b-brl"/>
</dbReference>
<keyword evidence="2" id="KW-0813">Transport</keyword>
<dbReference type="InterPro" id="IPR012165">
    <property type="entry name" value="Cyt_c3_hydrogenase_gsu"/>
</dbReference>
<dbReference type="Gene3D" id="3.40.50.80">
    <property type="entry name" value="Nucleotide-binding domain of ferredoxin-NADP reductase (FNR) module"/>
    <property type="match status" value="1"/>
</dbReference>
<dbReference type="PROSITE" id="PS51384">
    <property type="entry name" value="FAD_FR"/>
    <property type="match status" value="1"/>
</dbReference>
<dbReference type="GO" id="GO:0050660">
    <property type="term" value="F:flavin adenine dinucleotide binding"/>
    <property type="evidence" value="ECO:0007669"/>
    <property type="project" value="InterPro"/>
</dbReference>
<comment type="cofactor">
    <cofactor evidence="10">
        <name>[2Fe-2S] cluster</name>
        <dbReference type="ChEBI" id="CHEBI:190135"/>
    </cofactor>
</comment>
<accession>A0A450W927</accession>
<keyword evidence="6 11" id="KW-0274">FAD</keyword>
<keyword evidence="7" id="KW-0249">Electron transport</keyword>
<evidence type="ECO:0000256" key="6">
    <source>
        <dbReference type="ARBA" id="ARBA00022827"/>
    </source>
</evidence>
<evidence type="ECO:0000256" key="7">
    <source>
        <dbReference type="ARBA" id="ARBA00022982"/>
    </source>
</evidence>
<keyword evidence="5 12" id="KW-0479">Metal-binding</keyword>